<feature type="active site" description="Nucleophile; methyl group acceptor" evidence="9">
    <location>
        <position position="116"/>
    </location>
</feature>
<name>A0A1G8DS19_9PROT</name>
<comment type="similarity">
    <text evidence="2 9">Belongs to the MGMT family.</text>
</comment>
<dbReference type="InterPro" id="IPR023546">
    <property type="entry name" value="MGMT"/>
</dbReference>
<dbReference type="InterPro" id="IPR036217">
    <property type="entry name" value="MethylDNA_cys_MeTrfase_DNAb"/>
</dbReference>
<dbReference type="InterPro" id="IPR036631">
    <property type="entry name" value="MGMT_N_sf"/>
</dbReference>
<evidence type="ECO:0000256" key="8">
    <source>
        <dbReference type="ARBA" id="ARBA00049348"/>
    </source>
</evidence>
<dbReference type="Gene3D" id="1.10.10.10">
    <property type="entry name" value="Winged helix-like DNA-binding domain superfamily/Winged helix DNA-binding domain"/>
    <property type="match status" value="1"/>
</dbReference>
<keyword evidence="13" id="KW-1185">Reference proteome</keyword>
<evidence type="ECO:0000256" key="4">
    <source>
        <dbReference type="ARBA" id="ARBA00022603"/>
    </source>
</evidence>
<dbReference type="InterPro" id="IPR008332">
    <property type="entry name" value="MethylG_MeTrfase_N"/>
</dbReference>
<dbReference type="FunFam" id="1.10.10.10:FF:000214">
    <property type="entry name" value="Methylated-DNA--protein-cysteine methyltransferase"/>
    <property type="match status" value="1"/>
</dbReference>
<sequence length="156" mass="16939">MPHLSVFSPVDHLTLHEEGGRLVSLDWGWVPDGTETPLLTEARAQLEAYFDGRLTAFDLPLDPGGTAFQRRVWAAMSEIPWGQTQTYGDLAATLQSSPRAVGGACGRNPLPILIPCHRVLARDGQAGGYSGGWGLATKYELLRREGVPGLDPSRFQ</sequence>
<evidence type="ECO:0000256" key="2">
    <source>
        <dbReference type="ARBA" id="ARBA00008711"/>
    </source>
</evidence>
<dbReference type="Pfam" id="PF02870">
    <property type="entry name" value="Methyltransf_1N"/>
    <property type="match status" value="1"/>
</dbReference>
<accession>A0A1G8DS19</accession>
<dbReference type="GO" id="GO:0006307">
    <property type="term" value="P:DNA alkylation repair"/>
    <property type="evidence" value="ECO:0007669"/>
    <property type="project" value="UniProtKB-UniRule"/>
</dbReference>
<dbReference type="SUPFAM" id="SSF53155">
    <property type="entry name" value="Methylated DNA-protein cysteine methyltransferase domain"/>
    <property type="match status" value="1"/>
</dbReference>
<dbReference type="NCBIfam" id="TIGR00589">
    <property type="entry name" value="ogt"/>
    <property type="match status" value="1"/>
</dbReference>
<dbReference type="InterPro" id="IPR036388">
    <property type="entry name" value="WH-like_DNA-bd_sf"/>
</dbReference>
<comment type="subcellular location">
    <subcellularLocation>
        <location evidence="9">Cytoplasm</location>
    </subcellularLocation>
</comment>
<dbReference type="CDD" id="cd06445">
    <property type="entry name" value="ATase"/>
    <property type="match status" value="1"/>
</dbReference>
<dbReference type="RefSeq" id="WP_092620620.1">
    <property type="nucleotide sequence ID" value="NZ_FNCV01000008.1"/>
</dbReference>
<keyword evidence="5 9" id="KW-0808">Transferase</keyword>
<reference evidence="13" key="1">
    <citation type="submission" date="2016-10" db="EMBL/GenBank/DDBJ databases">
        <authorList>
            <person name="Varghese N."/>
            <person name="Submissions S."/>
        </authorList>
    </citation>
    <scope>NUCLEOTIDE SEQUENCE [LARGE SCALE GENOMIC DNA]</scope>
    <source>
        <strain evidence="13">930I</strain>
    </source>
</reference>
<keyword evidence="3 9" id="KW-0963">Cytoplasm</keyword>
<protein>
    <recommendedName>
        <fullName evidence="9">Methylated-DNA--protein-cysteine methyltransferase</fullName>
        <ecNumber evidence="9">2.1.1.63</ecNumber>
    </recommendedName>
    <alternativeName>
        <fullName evidence="9">6-O-methylguanine-DNA methyltransferase</fullName>
        <shortName evidence="9">MGMT</shortName>
    </alternativeName>
    <alternativeName>
        <fullName evidence="9">O-6-methylguanine-DNA-alkyltransferase</fullName>
    </alternativeName>
</protein>
<dbReference type="InterPro" id="IPR001497">
    <property type="entry name" value="MethylDNA_cys_MeTrfase_AS"/>
</dbReference>
<dbReference type="SUPFAM" id="SSF46767">
    <property type="entry name" value="Methylated DNA-protein cysteine methyltransferase, C-terminal domain"/>
    <property type="match status" value="1"/>
</dbReference>
<comment type="catalytic activity">
    <reaction evidence="8 9">
        <text>a 6-O-methyl-2'-deoxyguanosine in DNA + L-cysteinyl-[protein] = S-methyl-L-cysteinyl-[protein] + a 2'-deoxyguanosine in DNA</text>
        <dbReference type="Rhea" id="RHEA:24000"/>
        <dbReference type="Rhea" id="RHEA-COMP:10131"/>
        <dbReference type="Rhea" id="RHEA-COMP:10132"/>
        <dbReference type="Rhea" id="RHEA-COMP:11367"/>
        <dbReference type="Rhea" id="RHEA-COMP:11368"/>
        <dbReference type="ChEBI" id="CHEBI:29950"/>
        <dbReference type="ChEBI" id="CHEBI:82612"/>
        <dbReference type="ChEBI" id="CHEBI:85445"/>
        <dbReference type="ChEBI" id="CHEBI:85448"/>
        <dbReference type="EC" id="2.1.1.63"/>
    </reaction>
</comment>
<dbReference type="Proteomes" id="UP000217076">
    <property type="component" value="Unassembled WGS sequence"/>
</dbReference>
<dbReference type="GO" id="GO:0003908">
    <property type="term" value="F:methylated-DNA-[protein]-cysteine S-methyltransferase activity"/>
    <property type="evidence" value="ECO:0007669"/>
    <property type="project" value="UniProtKB-UniRule"/>
</dbReference>
<feature type="domain" description="Methylated-DNA-[protein]-cysteine S-methyltransferase DNA binding" evidence="10">
    <location>
        <begin position="67"/>
        <end position="147"/>
    </location>
</feature>
<proteinExistence type="inferred from homology"/>
<dbReference type="PANTHER" id="PTHR10815:SF13">
    <property type="entry name" value="METHYLATED-DNA--PROTEIN-CYSTEINE METHYLTRANSFERASE"/>
    <property type="match status" value="1"/>
</dbReference>
<keyword evidence="6 9" id="KW-0227">DNA damage</keyword>
<evidence type="ECO:0000256" key="6">
    <source>
        <dbReference type="ARBA" id="ARBA00022763"/>
    </source>
</evidence>
<dbReference type="Pfam" id="PF01035">
    <property type="entry name" value="DNA_binding_1"/>
    <property type="match status" value="1"/>
</dbReference>
<evidence type="ECO:0000256" key="1">
    <source>
        <dbReference type="ARBA" id="ARBA00001286"/>
    </source>
</evidence>
<comment type="catalytic activity">
    <reaction evidence="1 9">
        <text>a 4-O-methyl-thymidine in DNA + L-cysteinyl-[protein] = a thymidine in DNA + S-methyl-L-cysteinyl-[protein]</text>
        <dbReference type="Rhea" id="RHEA:53428"/>
        <dbReference type="Rhea" id="RHEA-COMP:10131"/>
        <dbReference type="Rhea" id="RHEA-COMP:10132"/>
        <dbReference type="Rhea" id="RHEA-COMP:13555"/>
        <dbReference type="Rhea" id="RHEA-COMP:13556"/>
        <dbReference type="ChEBI" id="CHEBI:29950"/>
        <dbReference type="ChEBI" id="CHEBI:82612"/>
        <dbReference type="ChEBI" id="CHEBI:137386"/>
        <dbReference type="ChEBI" id="CHEBI:137387"/>
        <dbReference type="EC" id="2.1.1.63"/>
    </reaction>
</comment>
<dbReference type="GO" id="GO:0005737">
    <property type="term" value="C:cytoplasm"/>
    <property type="evidence" value="ECO:0007669"/>
    <property type="project" value="UniProtKB-SubCell"/>
</dbReference>
<evidence type="ECO:0000256" key="9">
    <source>
        <dbReference type="HAMAP-Rule" id="MF_00772"/>
    </source>
</evidence>
<evidence type="ECO:0000256" key="7">
    <source>
        <dbReference type="ARBA" id="ARBA00023204"/>
    </source>
</evidence>
<dbReference type="InterPro" id="IPR014048">
    <property type="entry name" value="MethylDNA_cys_MeTrfase_DNA-bd"/>
</dbReference>
<comment type="miscellaneous">
    <text evidence="9">This enzyme catalyzes only one turnover and therefore is not strictly catalytic. According to one definition, an enzyme is a biocatalyst that acts repeatedly and over many reaction cycles.</text>
</comment>
<evidence type="ECO:0000313" key="13">
    <source>
        <dbReference type="Proteomes" id="UP000217076"/>
    </source>
</evidence>
<evidence type="ECO:0000256" key="5">
    <source>
        <dbReference type="ARBA" id="ARBA00022679"/>
    </source>
</evidence>
<dbReference type="OrthoDB" id="9802228at2"/>
<feature type="domain" description="Methylguanine DNA methyltransferase ribonuclease-like" evidence="11">
    <location>
        <begin position="8"/>
        <end position="63"/>
    </location>
</feature>
<dbReference type="PANTHER" id="PTHR10815">
    <property type="entry name" value="METHYLATED-DNA--PROTEIN-CYSTEINE METHYLTRANSFERASE"/>
    <property type="match status" value="1"/>
</dbReference>
<evidence type="ECO:0000259" key="11">
    <source>
        <dbReference type="Pfam" id="PF02870"/>
    </source>
</evidence>
<dbReference type="EMBL" id="FNCV01000008">
    <property type="protein sequence ID" value="SDH60484.1"/>
    <property type="molecule type" value="Genomic_DNA"/>
</dbReference>
<comment type="function">
    <text evidence="9">Involved in the cellular defense against the biological effects of O6-methylguanine (O6-MeG) and O4-methylthymine (O4-MeT) in DNA. Repairs the methylated nucleobase in DNA by stoichiometrically transferring the methyl group to a cysteine residue in the enzyme. This is a suicide reaction: the enzyme is irreversibly inactivated.</text>
</comment>
<dbReference type="EC" id="2.1.1.63" evidence="9"/>
<evidence type="ECO:0000256" key="3">
    <source>
        <dbReference type="ARBA" id="ARBA00022490"/>
    </source>
</evidence>
<keyword evidence="4 9" id="KW-0489">Methyltransferase</keyword>
<evidence type="ECO:0000259" key="10">
    <source>
        <dbReference type="Pfam" id="PF01035"/>
    </source>
</evidence>
<dbReference type="PROSITE" id="PS00374">
    <property type="entry name" value="MGMT"/>
    <property type="match status" value="1"/>
</dbReference>
<dbReference type="STRING" id="83401.SAMN05421742_108103"/>
<dbReference type="Gene3D" id="3.30.160.70">
    <property type="entry name" value="Methylated DNA-protein cysteine methyltransferase domain"/>
    <property type="match status" value="1"/>
</dbReference>
<dbReference type="GO" id="GO:0032259">
    <property type="term" value="P:methylation"/>
    <property type="evidence" value="ECO:0007669"/>
    <property type="project" value="UniProtKB-KW"/>
</dbReference>
<organism evidence="12 13">
    <name type="scientific">Roseospirillum parvum</name>
    <dbReference type="NCBI Taxonomy" id="83401"/>
    <lineage>
        <taxon>Bacteria</taxon>
        <taxon>Pseudomonadati</taxon>
        <taxon>Pseudomonadota</taxon>
        <taxon>Alphaproteobacteria</taxon>
        <taxon>Rhodospirillales</taxon>
        <taxon>Rhodospirillaceae</taxon>
        <taxon>Roseospirillum</taxon>
    </lineage>
</organism>
<dbReference type="HAMAP" id="MF_00772">
    <property type="entry name" value="OGT"/>
    <property type="match status" value="1"/>
</dbReference>
<keyword evidence="7 9" id="KW-0234">DNA repair</keyword>
<evidence type="ECO:0000313" key="12">
    <source>
        <dbReference type="EMBL" id="SDH60484.1"/>
    </source>
</evidence>
<dbReference type="AlphaFoldDB" id="A0A1G8DS19"/>
<gene>
    <name evidence="12" type="ORF">SAMN05421742_108103</name>
</gene>